<dbReference type="SMART" id="SM00577">
    <property type="entry name" value="CPDc"/>
    <property type="match status" value="1"/>
</dbReference>
<reference evidence="3" key="1">
    <citation type="submission" date="2015-09" db="EMBL/GenBank/DDBJ databases">
        <authorList>
            <consortium name="Pathogen Informatics"/>
        </authorList>
    </citation>
    <scope>NUCLEOTIDE SEQUENCE [LARGE SCALE GENOMIC DNA]</scope>
    <source>
        <strain evidence="3">Lake Konstanz</strain>
    </source>
</reference>
<dbReference type="GO" id="GO:0016791">
    <property type="term" value="F:phosphatase activity"/>
    <property type="evidence" value="ECO:0007669"/>
    <property type="project" value="InterPro"/>
</dbReference>
<feature type="domain" description="FCP1 homology" evidence="1">
    <location>
        <begin position="130"/>
        <end position="300"/>
    </location>
</feature>
<keyword evidence="3" id="KW-1185">Reference proteome</keyword>
<dbReference type="NCBIfam" id="TIGR02251">
    <property type="entry name" value="HIF-SF_euk"/>
    <property type="match status" value="1"/>
</dbReference>
<dbReference type="CDD" id="cd07521">
    <property type="entry name" value="HAD_FCP1-like"/>
    <property type="match status" value="1"/>
</dbReference>
<evidence type="ECO:0000259" key="1">
    <source>
        <dbReference type="PROSITE" id="PS50969"/>
    </source>
</evidence>
<dbReference type="Pfam" id="PF03031">
    <property type="entry name" value="NIF"/>
    <property type="match status" value="1"/>
</dbReference>
<dbReference type="VEuPathDB" id="TriTrypDB:BSAL_12515"/>
<proteinExistence type="predicted"/>
<protein>
    <recommendedName>
        <fullName evidence="1">FCP1 homology domain-containing protein</fullName>
    </recommendedName>
</protein>
<dbReference type="Proteomes" id="UP000051952">
    <property type="component" value="Unassembled WGS sequence"/>
</dbReference>
<evidence type="ECO:0000313" key="3">
    <source>
        <dbReference type="Proteomes" id="UP000051952"/>
    </source>
</evidence>
<dbReference type="InterPro" id="IPR036412">
    <property type="entry name" value="HAD-like_sf"/>
</dbReference>
<name>A0A0S4JCX0_BODSA</name>
<sequence>MMIRSICILQAHLCIVCEFLSLPVLPRFFSWSLLSRSSNGKCVNCRMSEQQDQVRATELAGYFKSLRLDRDVHDAEASTSRADASITDEHFRKITTQANHTSPASAGDAHRPQRAVQMSSFYLLPLLKPEHRDKNTLVLDLDETLVHSSSSRASHNPDSGHDIKLPLILDDGQRCEVFVKLRPFVHDFLRSVGEMFEVVVFTASVSKYASPLISVLDPEGKYCHHRLYREHCTETPGTTNSINYVKDLTLLGRSLNKVIIIDNSPIAYLFQPRNAIPCTSWHGDTDDNELPQFLPLLQLLSVVDDVYPILDAYHGLLLKSQHVKPTSE</sequence>
<gene>
    <name evidence="2" type="ORF">BSAL_12515</name>
</gene>
<dbReference type="InterPro" id="IPR004274">
    <property type="entry name" value="FCP1_dom"/>
</dbReference>
<dbReference type="OMA" id="MIRSICI"/>
<accession>A0A0S4JCX0</accession>
<dbReference type="FunFam" id="3.40.50.1000:FF:000093">
    <property type="entry name" value="NLI interacting factor-like phosphatase family protein"/>
    <property type="match status" value="1"/>
</dbReference>
<organism evidence="2 3">
    <name type="scientific">Bodo saltans</name>
    <name type="common">Flagellated protozoan</name>
    <dbReference type="NCBI Taxonomy" id="75058"/>
    <lineage>
        <taxon>Eukaryota</taxon>
        <taxon>Discoba</taxon>
        <taxon>Euglenozoa</taxon>
        <taxon>Kinetoplastea</taxon>
        <taxon>Metakinetoplastina</taxon>
        <taxon>Eubodonida</taxon>
        <taxon>Bodonidae</taxon>
        <taxon>Bodo</taxon>
    </lineage>
</organism>
<dbReference type="InterPro" id="IPR050365">
    <property type="entry name" value="TIM50"/>
</dbReference>
<dbReference type="EMBL" id="CYKH01001596">
    <property type="protein sequence ID" value="CUG87883.1"/>
    <property type="molecule type" value="Genomic_DNA"/>
</dbReference>
<dbReference type="PROSITE" id="PS50969">
    <property type="entry name" value="FCP1"/>
    <property type="match status" value="1"/>
</dbReference>
<evidence type="ECO:0000313" key="2">
    <source>
        <dbReference type="EMBL" id="CUG87883.1"/>
    </source>
</evidence>
<dbReference type="SUPFAM" id="SSF56784">
    <property type="entry name" value="HAD-like"/>
    <property type="match status" value="1"/>
</dbReference>
<dbReference type="AlphaFoldDB" id="A0A0S4JCX0"/>
<dbReference type="Gene3D" id="3.40.50.1000">
    <property type="entry name" value="HAD superfamily/HAD-like"/>
    <property type="match status" value="1"/>
</dbReference>
<dbReference type="PANTHER" id="PTHR12210">
    <property type="entry name" value="DULLARD PROTEIN PHOSPHATASE"/>
    <property type="match status" value="1"/>
</dbReference>
<dbReference type="OrthoDB" id="277011at2759"/>
<dbReference type="InterPro" id="IPR011948">
    <property type="entry name" value="Dullard_phosphatase"/>
</dbReference>
<dbReference type="InterPro" id="IPR023214">
    <property type="entry name" value="HAD_sf"/>
</dbReference>